<dbReference type="NCBIfam" id="TIGR00251">
    <property type="entry name" value="DUF167 family protein"/>
    <property type="match status" value="1"/>
</dbReference>
<dbReference type="PANTHER" id="PTHR13420">
    <property type="entry name" value="UPF0235 PROTEIN C15ORF40"/>
    <property type="match status" value="1"/>
</dbReference>
<protein>
    <recommendedName>
        <fullName evidence="2">UPF0235 protein C8N34_101478</fullName>
    </recommendedName>
</protein>
<accession>A0A2T6BBY4</accession>
<proteinExistence type="inferred from homology"/>
<dbReference type="RefSeq" id="WP_108127278.1">
    <property type="nucleotide sequence ID" value="NZ_QBKP01000001.1"/>
</dbReference>
<dbReference type="Proteomes" id="UP000244224">
    <property type="component" value="Unassembled WGS sequence"/>
</dbReference>
<sequence length="87" mass="9256">MARRTVPDLAARALPGAEFALRVTPRASRNALTEDDGQLRCQVTAVPEDGRANAAVTELLAAALGVAKSRLTLVRGATARDKLFRLD</sequence>
<dbReference type="InterPro" id="IPR036591">
    <property type="entry name" value="YggU-like_sf"/>
</dbReference>
<dbReference type="PANTHER" id="PTHR13420:SF7">
    <property type="entry name" value="UPF0235 PROTEIN C15ORF40"/>
    <property type="match status" value="1"/>
</dbReference>
<dbReference type="EMBL" id="QBKP01000001">
    <property type="protein sequence ID" value="PTX53557.1"/>
    <property type="molecule type" value="Genomic_DNA"/>
</dbReference>
<dbReference type="OrthoDB" id="3176309at2"/>
<name>A0A2T6BBY4_9RHOB</name>
<evidence type="ECO:0000313" key="4">
    <source>
        <dbReference type="Proteomes" id="UP000244224"/>
    </source>
</evidence>
<comment type="caution">
    <text evidence="3">The sequence shown here is derived from an EMBL/GenBank/DDBJ whole genome shotgun (WGS) entry which is preliminary data.</text>
</comment>
<reference evidence="3 4" key="1">
    <citation type="submission" date="2018-04" db="EMBL/GenBank/DDBJ databases">
        <title>Genomic Encyclopedia of Archaeal and Bacterial Type Strains, Phase II (KMG-II): from individual species to whole genera.</title>
        <authorList>
            <person name="Goeker M."/>
        </authorList>
    </citation>
    <scope>NUCLEOTIDE SEQUENCE [LARGE SCALE GENOMIC DNA]</scope>
    <source>
        <strain evidence="3 4">DSM 21823</strain>
    </source>
</reference>
<dbReference type="HAMAP" id="MF_00634">
    <property type="entry name" value="UPF0235"/>
    <property type="match status" value="1"/>
</dbReference>
<dbReference type="AlphaFoldDB" id="A0A2T6BBY4"/>
<evidence type="ECO:0000256" key="1">
    <source>
        <dbReference type="ARBA" id="ARBA00010364"/>
    </source>
</evidence>
<comment type="similarity">
    <text evidence="1 2">Belongs to the UPF0235 family.</text>
</comment>
<evidence type="ECO:0000313" key="3">
    <source>
        <dbReference type="EMBL" id="PTX53557.1"/>
    </source>
</evidence>
<dbReference type="SMART" id="SM01152">
    <property type="entry name" value="DUF167"/>
    <property type="match status" value="1"/>
</dbReference>
<organism evidence="3 4">
    <name type="scientific">Gemmobacter caeni</name>
    <dbReference type="NCBI Taxonomy" id="589035"/>
    <lineage>
        <taxon>Bacteria</taxon>
        <taxon>Pseudomonadati</taxon>
        <taxon>Pseudomonadota</taxon>
        <taxon>Alphaproteobacteria</taxon>
        <taxon>Rhodobacterales</taxon>
        <taxon>Paracoccaceae</taxon>
        <taxon>Gemmobacter</taxon>
    </lineage>
</organism>
<dbReference type="InterPro" id="IPR003746">
    <property type="entry name" value="DUF167"/>
</dbReference>
<evidence type="ECO:0000256" key="2">
    <source>
        <dbReference type="HAMAP-Rule" id="MF_00634"/>
    </source>
</evidence>
<dbReference type="SUPFAM" id="SSF69786">
    <property type="entry name" value="YggU-like"/>
    <property type="match status" value="1"/>
</dbReference>
<dbReference type="Gene3D" id="3.30.1200.10">
    <property type="entry name" value="YggU-like"/>
    <property type="match status" value="1"/>
</dbReference>
<gene>
    <name evidence="3" type="ORF">C8N34_101478</name>
</gene>
<dbReference type="GO" id="GO:0005737">
    <property type="term" value="C:cytoplasm"/>
    <property type="evidence" value="ECO:0007669"/>
    <property type="project" value="TreeGrafter"/>
</dbReference>
<keyword evidence="4" id="KW-1185">Reference proteome</keyword>
<dbReference type="Pfam" id="PF02594">
    <property type="entry name" value="DUF167"/>
    <property type="match status" value="1"/>
</dbReference>